<proteinExistence type="predicted"/>
<organism evidence="7 8">
    <name type="scientific">Roseivivax lentus</name>
    <dbReference type="NCBI Taxonomy" id="633194"/>
    <lineage>
        <taxon>Bacteria</taxon>
        <taxon>Pseudomonadati</taxon>
        <taxon>Pseudomonadota</taxon>
        <taxon>Alphaproteobacteria</taxon>
        <taxon>Rhodobacterales</taxon>
        <taxon>Roseobacteraceae</taxon>
        <taxon>Roseivivax</taxon>
    </lineage>
</organism>
<dbReference type="InterPro" id="IPR010432">
    <property type="entry name" value="RDD"/>
</dbReference>
<keyword evidence="3 5" id="KW-1133">Transmembrane helix</keyword>
<reference evidence="8" key="1">
    <citation type="submission" date="2017-01" db="EMBL/GenBank/DDBJ databases">
        <authorList>
            <person name="Varghese N."/>
            <person name="Submissions S."/>
        </authorList>
    </citation>
    <scope>NUCLEOTIDE SEQUENCE [LARGE SCALE GENOMIC DNA]</scope>
    <source>
        <strain evidence="8">DSM 29430</strain>
    </source>
</reference>
<dbReference type="OrthoDB" id="7270324at2"/>
<feature type="domain" description="RDD" evidence="6">
    <location>
        <begin position="23"/>
        <end position="138"/>
    </location>
</feature>
<protein>
    <submittedName>
        <fullName evidence="7">RDD family protein</fullName>
    </submittedName>
</protein>
<keyword evidence="2 5" id="KW-0812">Transmembrane</keyword>
<feature type="transmembrane region" description="Helical" evidence="5">
    <location>
        <begin position="26"/>
        <end position="59"/>
    </location>
</feature>
<keyword evidence="8" id="KW-1185">Reference proteome</keyword>
<dbReference type="Pfam" id="PF06271">
    <property type="entry name" value="RDD"/>
    <property type="match status" value="1"/>
</dbReference>
<evidence type="ECO:0000259" key="6">
    <source>
        <dbReference type="Pfam" id="PF06271"/>
    </source>
</evidence>
<evidence type="ECO:0000256" key="2">
    <source>
        <dbReference type="ARBA" id="ARBA00022692"/>
    </source>
</evidence>
<dbReference type="GO" id="GO:0016020">
    <property type="term" value="C:membrane"/>
    <property type="evidence" value="ECO:0007669"/>
    <property type="project" value="UniProtKB-SubCell"/>
</dbReference>
<dbReference type="AlphaFoldDB" id="A0A1N7MXF9"/>
<accession>A0A1N7MXF9</accession>
<evidence type="ECO:0000256" key="1">
    <source>
        <dbReference type="ARBA" id="ARBA00004141"/>
    </source>
</evidence>
<dbReference type="STRING" id="633194.SAMN05421759_10613"/>
<dbReference type="RefSeq" id="WP_076448182.1">
    <property type="nucleotide sequence ID" value="NZ_FTOQ01000006.1"/>
</dbReference>
<gene>
    <name evidence="7" type="ORF">SAMN05421759_10613</name>
</gene>
<evidence type="ECO:0000256" key="5">
    <source>
        <dbReference type="SAM" id="Phobius"/>
    </source>
</evidence>
<evidence type="ECO:0000313" key="7">
    <source>
        <dbReference type="EMBL" id="SIS90621.1"/>
    </source>
</evidence>
<sequence>MTAFDTHLPDPVRQPEFYDSVTLKRFLAWVIDTIFVALLVVPAIVFTFGIALFFFPLVWIAVGFTYRWITIANGSATWGMRAMAIELRDAYANRLDAGTAFMHTLGYALSVSTFIVQLGSVLLMLNTERKQGLSDLVLGTVMINRRV</sequence>
<feature type="transmembrane region" description="Helical" evidence="5">
    <location>
        <begin position="105"/>
        <end position="125"/>
    </location>
</feature>
<dbReference type="Proteomes" id="UP000186684">
    <property type="component" value="Unassembled WGS sequence"/>
</dbReference>
<keyword evidence="4 5" id="KW-0472">Membrane</keyword>
<name>A0A1N7MXF9_9RHOB</name>
<evidence type="ECO:0000256" key="4">
    <source>
        <dbReference type="ARBA" id="ARBA00023136"/>
    </source>
</evidence>
<evidence type="ECO:0000313" key="8">
    <source>
        <dbReference type="Proteomes" id="UP000186684"/>
    </source>
</evidence>
<comment type="subcellular location">
    <subcellularLocation>
        <location evidence="1">Membrane</location>
        <topology evidence="1">Multi-pass membrane protein</topology>
    </subcellularLocation>
</comment>
<dbReference type="EMBL" id="FTOQ01000006">
    <property type="protein sequence ID" value="SIS90621.1"/>
    <property type="molecule type" value="Genomic_DNA"/>
</dbReference>
<evidence type="ECO:0000256" key="3">
    <source>
        <dbReference type="ARBA" id="ARBA00022989"/>
    </source>
</evidence>